<feature type="domain" description="Thiamine pyrophosphate enzyme N-terminal TPP-binding" evidence="6">
    <location>
        <begin position="3"/>
        <end position="117"/>
    </location>
</feature>
<dbReference type="Proteomes" id="UP000662572">
    <property type="component" value="Unassembled WGS sequence"/>
</dbReference>
<dbReference type="GO" id="GO:0000287">
    <property type="term" value="F:magnesium ion binding"/>
    <property type="evidence" value="ECO:0007669"/>
    <property type="project" value="InterPro"/>
</dbReference>
<evidence type="ECO:0000313" key="7">
    <source>
        <dbReference type="EMBL" id="GGZ19989.1"/>
    </source>
</evidence>
<evidence type="ECO:0000256" key="1">
    <source>
        <dbReference type="ARBA" id="ARBA00007812"/>
    </source>
</evidence>
<evidence type="ECO:0000259" key="4">
    <source>
        <dbReference type="Pfam" id="PF00205"/>
    </source>
</evidence>
<dbReference type="GO" id="GO:0003984">
    <property type="term" value="F:acetolactate synthase activity"/>
    <property type="evidence" value="ECO:0007669"/>
    <property type="project" value="TreeGrafter"/>
</dbReference>
<dbReference type="GO" id="GO:0009097">
    <property type="term" value="P:isoleucine biosynthetic process"/>
    <property type="evidence" value="ECO:0007669"/>
    <property type="project" value="TreeGrafter"/>
</dbReference>
<reference evidence="7" key="2">
    <citation type="submission" date="2020-09" db="EMBL/GenBank/DDBJ databases">
        <authorList>
            <person name="Sun Q."/>
            <person name="Kim S."/>
        </authorList>
    </citation>
    <scope>NUCLEOTIDE SEQUENCE</scope>
    <source>
        <strain evidence="7">KCTC 32296</strain>
    </source>
</reference>
<dbReference type="InterPro" id="IPR011766">
    <property type="entry name" value="TPP_enzyme_TPP-bd"/>
</dbReference>
<dbReference type="FunFam" id="3.40.50.970:FF:000007">
    <property type="entry name" value="Acetolactate synthase"/>
    <property type="match status" value="1"/>
</dbReference>
<comment type="similarity">
    <text evidence="1 3">Belongs to the TPP enzyme family.</text>
</comment>
<dbReference type="InterPro" id="IPR012001">
    <property type="entry name" value="Thiamin_PyroP_enz_TPP-bd_dom"/>
</dbReference>
<dbReference type="SUPFAM" id="SSF52467">
    <property type="entry name" value="DHS-like NAD/FAD-binding domain"/>
    <property type="match status" value="1"/>
</dbReference>
<comment type="caution">
    <text evidence="7">The sequence shown here is derived from an EMBL/GenBank/DDBJ whole genome shotgun (WGS) entry which is preliminary data.</text>
</comment>
<dbReference type="GO" id="GO:0030976">
    <property type="term" value="F:thiamine pyrophosphate binding"/>
    <property type="evidence" value="ECO:0007669"/>
    <property type="project" value="InterPro"/>
</dbReference>
<dbReference type="CDD" id="cd07035">
    <property type="entry name" value="TPP_PYR_POX_like"/>
    <property type="match status" value="1"/>
</dbReference>
<evidence type="ECO:0000313" key="8">
    <source>
        <dbReference type="Proteomes" id="UP000662572"/>
    </source>
</evidence>
<dbReference type="InterPro" id="IPR012000">
    <property type="entry name" value="Thiamin_PyroP_enz_cen_dom"/>
</dbReference>
<protein>
    <submittedName>
        <fullName evidence="7">Thiamine pyrophosphate protein</fullName>
    </submittedName>
</protein>
<evidence type="ECO:0000259" key="5">
    <source>
        <dbReference type="Pfam" id="PF02775"/>
    </source>
</evidence>
<dbReference type="PANTHER" id="PTHR18968:SF120">
    <property type="entry name" value="ACETOLACTATE SYNTHASE LARGE SUBUNIT"/>
    <property type="match status" value="1"/>
</dbReference>
<keyword evidence="2 3" id="KW-0786">Thiamine pyrophosphate</keyword>
<dbReference type="GO" id="GO:0050660">
    <property type="term" value="F:flavin adenine dinucleotide binding"/>
    <property type="evidence" value="ECO:0007669"/>
    <property type="project" value="TreeGrafter"/>
</dbReference>
<accession>A0A918PRZ6</accession>
<sequence>MIRTGGQILVDQLKINGVERITCVPGESYLAALDAMYDADIDVLICRNEGGAAMMAEAYGKLTGRPGVCFVTRGPGATNAAHGVHIAQHDGTPMILFVGQVERAFLGRGAFQELDYVRAFDGIAKWVVEISDPKRIPEIVARAFREAMQGRPGPVVVSLPEDILTEMAEVADAPPVVPVDAAPSVADMQAFADLLDGAENPLIILGGSRWTAEGCAAVAEFANTFDVPVATEFRRTSLFPSHHPGYAGDLGFGQNPKLSQRVRDANLLILVGARMAEVPSNGYTLIDAPAPRQKLVHIFPDAAEIGRVYQPTLGIVSAPDQFAKALTALGPSPDHQRGQRAAVAHADWQGWTTTPAQIPGAFQYGEVMVWLRDSLPPETIITNGAGNYAIWVHRYWRHDKPFTQVAPTSGSVGYSVPAGIMAKRQCPDVPVVTFAGDGCFLMNGNEFATAVQYDIPVIIIVIDNGMWGTIRMHQEREYPHRPIGTELKNPDFAAYARAFGGHGETVRTTAEFAPAFGRAQASGKPAIIHCFIDPQAITPAKTLQQVSEGG</sequence>
<proteinExistence type="inferred from homology"/>
<gene>
    <name evidence="7" type="primary">iivG</name>
    <name evidence="7" type="ORF">GCM10011273_00680</name>
</gene>
<evidence type="ECO:0000259" key="6">
    <source>
        <dbReference type="Pfam" id="PF02776"/>
    </source>
</evidence>
<dbReference type="Pfam" id="PF02776">
    <property type="entry name" value="TPP_enzyme_N"/>
    <property type="match status" value="1"/>
</dbReference>
<dbReference type="SUPFAM" id="SSF52518">
    <property type="entry name" value="Thiamin diphosphate-binding fold (THDP-binding)"/>
    <property type="match status" value="2"/>
</dbReference>
<evidence type="ECO:0000256" key="3">
    <source>
        <dbReference type="RuleBase" id="RU362132"/>
    </source>
</evidence>
<dbReference type="Gene3D" id="3.40.50.970">
    <property type="match status" value="2"/>
</dbReference>
<dbReference type="Pfam" id="PF00205">
    <property type="entry name" value="TPP_enzyme_M"/>
    <property type="match status" value="1"/>
</dbReference>
<dbReference type="PANTHER" id="PTHR18968">
    <property type="entry name" value="THIAMINE PYROPHOSPHATE ENZYMES"/>
    <property type="match status" value="1"/>
</dbReference>
<dbReference type="InterPro" id="IPR029061">
    <property type="entry name" value="THDP-binding"/>
</dbReference>
<reference evidence="7" key="1">
    <citation type="journal article" date="2014" name="Int. J. Syst. Evol. Microbiol.">
        <title>Complete genome sequence of Corynebacterium casei LMG S-19264T (=DSM 44701T), isolated from a smear-ripened cheese.</title>
        <authorList>
            <consortium name="US DOE Joint Genome Institute (JGI-PGF)"/>
            <person name="Walter F."/>
            <person name="Albersmeier A."/>
            <person name="Kalinowski J."/>
            <person name="Ruckert C."/>
        </authorList>
    </citation>
    <scope>NUCLEOTIDE SEQUENCE</scope>
    <source>
        <strain evidence="7">KCTC 32296</strain>
    </source>
</reference>
<dbReference type="RefSeq" id="WP_189484397.1">
    <property type="nucleotide sequence ID" value="NZ_BMZB01000001.1"/>
</dbReference>
<dbReference type="InterPro" id="IPR045229">
    <property type="entry name" value="TPP_enz"/>
</dbReference>
<dbReference type="GO" id="GO:0005948">
    <property type="term" value="C:acetolactate synthase complex"/>
    <property type="evidence" value="ECO:0007669"/>
    <property type="project" value="TreeGrafter"/>
</dbReference>
<dbReference type="NCBIfam" id="NF006052">
    <property type="entry name" value="PRK08199.1"/>
    <property type="match status" value="1"/>
</dbReference>
<dbReference type="Pfam" id="PF02775">
    <property type="entry name" value="TPP_enzyme_C"/>
    <property type="match status" value="1"/>
</dbReference>
<organism evidence="7 8">
    <name type="scientific">Asticcacaulis endophyticus</name>
    <dbReference type="NCBI Taxonomy" id="1395890"/>
    <lineage>
        <taxon>Bacteria</taxon>
        <taxon>Pseudomonadati</taxon>
        <taxon>Pseudomonadota</taxon>
        <taxon>Alphaproteobacteria</taxon>
        <taxon>Caulobacterales</taxon>
        <taxon>Caulobacteraceae</taxon>
        <taxon>Asticcacaulis</taxon>
    </lineage>
</organism>
<dbReference type="EMBL" id="BMZB01000001">
    <property type="protein sequence ID" value="GGZ19989.1"/>
    <property type="molecule type" value="Genomic_DNA"/>
</dbReference>
<dbReference type="CDD" id="cd00568">
    <property type="entry name" value="TPP_enzymes"/>
    <property type="match status" value="1"/>
</dbReference>
<feature type="domain" description="Thiamine pyrophosphate enzyme TPP-binding" evidence="5">
    <location>
        <begin position="384"/>
        <end position="530"/>
    </location>
</feature>
<evidence type="ECO:0000256" key="2">
    <source>
        <dbReference type="ARBA" id="ARBA00023052"/>
    </source>
</evidence>
<keyword evidence="8" id="KW-1185">Reference proteome</keyword>
<feature type="domain" description="Thiamine pyrophosphate enzyme central" evidence="4">
    <location>
        <begin position="189"/>
        <end position="326"/>
    </location>
</feature>
<dbReference type="GO" id="GO:0009099">
    <property type="term" value="P:L-valine biosynthetic process"/>
    <property type="evidence" value="ECO:0007669"/>
    <property type="project" value="TreeGrafter"/>
</dbReference>
<dbReference type="AlphaFoldDB" id="A0A918PRZ6"/>
<dbReference type="Gene3D" id="3.40.50.1220">
    <property type="entry name" value="TPP-binding domain"/>
    <property type="match status" value="1"/>
</dbReference>
<dbReference type="InterPro" id="IPR029035">
    <property type="entry name" value="DHS-like_NAD/FAD-binding_dom"/>
</dbReference>
<name>A0A918PRZ6_9CAUL</name>